<keyword evidence="6" id="KW-0862">Zinc</keyword>
<evidence type="ECO:0000256" key="8">
    <source>
        <dbReference type="SAM" id="Phobius"/>
    </source>
</evidence>
<feature type="transmembrane region" description="Helical" evidence="8">
    <location>
        <begin position="117"/>
        <end position="139"/>
    </location>
</feature>
<dbReference type="PANTHER" id="PTHR23292:SF14">
    <property type="entry name" value="FI16615P1-RELATED"/>
    <property type="match status" value="1"/>
</dbReference>
<keyword evidence="8" id="KW-0812">Transmembrane</keyword>
<evidence type="ECO:0000256" key="5">
    <source>
        <dbReference type="ARBA" id="ARBA00022723"/>
    </source>
</evidence>
<evidence type="ECO:0000313" key="10">
    <source>
        <dbReference type="EMBL" id="KAK9711959.1"/>
    </source>
</evidence>
<keyword evidence="5" id="KW-0479">Metal-binding</keyword>
<evidence type="ECO:0000256" key="7">
    <source>
        <dbReference type="ARBA" id="ARBA00023136"/>
    </source>
</evidence>
<dbReference type="GO" id="GO:0031902">
    <property type="term" value="C:late endosome membrane"/>
    <property type="evidence" value="ECO:0007669"/>
    <property type="project" value="UniProtKB-SubCell"/>
</dbReference>
<keyword evidence="11" id="KW-1185">Reference proteome</keyword>
<evidence type="ECO:0000256" key="3">
    <source>
        <dbReference type="ARBA" id="ARBA00004630"/>
    </source>
</evidence>
<sequence>MITYYQFISVEYTFNKMNPNDGHKYPQPPPAYSDIVPPGQAPYPPNAGYPPPPGPVYPPPPAEPVYGGSRPPPITTAPVHTITVVTPARPLGSKSEYIHCPHCNQQMWTKVETKPNWMTHTCALILCCFILWPIAWLPYCCDACQAALHYCSNCNAYIGEGNQL</sequence>
<evidence type="ECO:0000313" key="11">
    <source>
        <dbReference type="Proteomes" id="UP001458880"/>
    </source>
</evidence>
<dbReference type="InterPro" id="IPR006629">
    <property type="entry name" value="LITAF"/>
</dbReference>
<keyword evidence="7 8" id="KW-0472">Membrane</keyword>
<evidence type="ECO:0000256" key="1">
    <source>
        <dbReference type="ARBA" id="ARBA00004414"/>
    </source>
</evidence>
<dbReference type="GO" id="GO:0008270">
    <property type="term" value="F:zinc ion binding"/>
    <property type="evidence" value="ECO:0007669"/>
    <property type="project" value="TreeGrafter"/>
</dbReference>
<organism evidence="10 11">
    <name type="scientific">Popillia japonica</name>
    <name type="common">Japanese beetle</name>
    <dbReference type="NCBI Taxonomy" id="7064"/>
    <lineage>
        <taxon>Eukaryota</taxon>
        <taxon>Metazoa</taxon>
        <taxon>Ecdysozoa</taxon>
        <taxon>Arthropoda</taxon>
        <taxon>Hexapoda</taxon>
        <taxon>Insecta</taxon>
        <taxon>Pterygota</taxon>
        <taxon>Neoptera</taxon>
        <taxon>Endopterygota</taxon>
        <taxon>Coleoptera</taxon>
        <taxon>Polyphaga</taxon>
        <taxon>Scarabaeiformia</taxon>
        <taxon>Scarabaeidae</taxon>
        <taxon>Rutelinae</taxon>
        <taxon>Popillia</taxon>
    </lineage>
</organism>
<dbReference type="GO" id="GO:0005765">
    <property type="term" value="C:lysosomal membrane"/>
    <property type="evidence" value="ECO:0007669"/>
    <property type="project" value="UniProtKB-SubCell"/>
</dbReference>
<name>A0AAW1K1I9_POPJA</name>
<evidence type="ECO:0000259" key="9">
    <source>
        <dbReference type="PROSITE" id="PS51837"/>
    </source>
</evidence>
<dbReference type="PROSITE" id="PS51837">
    <property type="entry name" value="LITAF"/>
    <property type="match status" value="1"/>
</dbReference>
<dbReference type="EMBL" id="JASPKY010000270">
    <property type="protein sequence ID" value="KAK9711959.1"/>
    <property type="molecule type" value="Genomic_DNA"/>
</dbReference>
<comment type="subcellular location">
    <subcellularLocation>
        <location evidence="2">Endosome membrane</location>
        <topology evidence="2">Peripheral membrane protein</topology>
    </subcellularLocation>
    <subcellularLocation>
        <location evidence="1">Late endosome membrane</location>
    </subcellularLocation>
    <subcellularLocation>
        <location evidence="3">Lysosome membrane</location>
        <topology evidence="3">Peripheral membrane protein</topology>
        <orientation evidence="3">Cytoplasmic side</orientation>
    </subcellularLocation>
</comment>
<dbReference type="InterPro" id="IPR037519">
    <property type="entry name" value="LITAF_fam"/>
</dbReference>
<proteinExistence type="inferred from homology"/>
<gene>
    <name evidence="10" type="ORF">QE152_g25165</name>
</gene>
<dbReference type="SMART" id="SM00714">
    <property type="entry name" value="LITAF"/>
    <property type="match status" value="1"/>
</dbReference>
<evidence type="ECO:0000256" key="4">
    <source>
        <dbReference type="ARBA" id="ARBA00005975"/>
    </source>
</evidence>
<reference evidence="10 11" key="1">
    <citation type="journal article" date="2024" name="BMC Genomics">
        <title>De novo assembly and annotation of Popillia japonica's genome with initial clues to its potential as an invasive pest.</title>
        <authorList>
            <person name="Cucini C."/>
            <person name="Boschi S."/>
            <person name="Funari R."/>
            <person name="Cardaioli E."/>
            <person name="Iannotti N."/>
            <person name="Marturano G."/>
            <person name="Paoli F."/>
            <person name="Bruttini M."/>
            <person name="Carapelli A."/>
            <person name="Frati F."/>
            <person name="Nardi F."/>
        </authorList>
    </citation>
    <scope>NUCLEOTIDE SEQUENCE [LARGE SCALE GENOMIC DNA]</scope>
    <source>
        <strain evidence="10">DMR45628</strain>
    </source>
</reference>
<comment type="similarity">
    <text evidence="4">Belongs to the CDIP1/LITAF family.</text>
</comment>
<dbReference type="PANTHER" id="PTHR23292">
    <property type="entry name" value="LIPOPOLYSACCHARIDE-INDUCED TUMOR NECROSIS FACTOR-ALPHA FACTOR"/>
    <property type="match status" value="1"/>
</dbReference>
<protein>
    <submittedName>
        <fullName evidence="10">LITAF-like zinc ribbon domain</fullName>
    </submittedName>
</protein>
<dbReference type="Pfam" id="PF10601">
    <property type="entry name" value="zf-LITAF-like"/>
    <property type="match status" value="1"/>
</dbReference>
<dbReference type="Proteomes" id="UP001458880">
    <property type="component" value="Unassembled WGS sequence"/>
</dbReference>
<accession>A0AAW1K1I9</accession>
<dbReference type="AlphaFoldDB" id="A0AAW1K1I9"/>
<evidence type="ECO:0000256" key="2">
    <source>
        <dbReference type="ARBA" id="ARBA00004481"/>
    </source>
</evidence>
<feature type="domain" description="LITAF" evidence="9">
    <location>
        <begin position="80"/>
        <end position="163"/>
    </location>
</feature>
<comment type="caution">
    <text evidence="10">The sequence shown here is derived from an EMBL/GenBank/DDBJ whole genome shotgun (WGS) entry which is preliminary data.</text>
</comment>
<evidence type="ECO:0000256" key="6">
    <source>
        <dbReference type="ARBA" id="ARBA00022833"/>
    </source>
</evidence>
<keyword evidence="8" id="KW-1133">Transmembrane helix</keyword>